<evidence type="ECO:0000256" key="4">
    <source>
        <dbReference type="ARBA" id="ARBA00013457"/>
    </source>
</evidence>
<evidence type="ECO:0000256" key="1">
    <source>
        <dbReference type="ARBA" id="ARBA00001917"/>
    </source>
</evidence>
<organism evidence="13 14">
    <name type="scientific">Fictibacillus phosphorivorans</name>
    <dbReference type="NCBI Taxonomy" id="1221500"/>
    <lineage>
        <taxon>Bacteria</taxon>
        <taxon>Bacillati</taxon>
        <taxon>Bacillota</taxon>
        <taxon>Bacilli</taxon>
        <taxon>Bacillales</taxon>
        <taxon>Fictibacillaceae</taxon>
        <taxon>Fictibacillus</taxon>
    </lineage>
</organism>
<dbReference type="PANTHER" id="PTHR42747">
    <property type="entry name" value="NITRONATE MONOOXYGENASE-RELATED"/>
    <property type="match status" value="1"/>
</dbReference>
<dbReference type="OrthoDB" id="9778912at2"/>
<dbReference type="EMBL" id="LRFC01000001">
    <property type="protein sequence ID" value="KZE68977.1"/>
    <property type="molecule type" value="Genomic_DNA"/>
</dbReference>
<evidence type="ECO:0000256" key="3">
    <source>
        <dbReference type="ARBA" id="ARBA00009881"/>
    </source>
</evidence>
<keyword evidence="6" id="KW-0285">Flavoprotein</keyword>
<reference evidence="14" key="1">
    <citation type="submission" date="2016-01" db="EMBL/GenBank/DDBJ databases">
        <title>Draft genome of Chromobacterium sp. F49.</title>
        <authorList>
            <person name="Hong K.W."/>
        </authorList>
    </citation>
    <scope>NUCLEOTIDE SEQUENCE [LARGE SCALE GENOMIC DNA]</scope>
    <source>
        <strain evidence="14">P7IIIA</strain>
    </source>
</reference>
<comment type="similarity">
    <text evidence="3">Belongs to the nitronate monooxygenase family. NMO class I subfamily.</text>
</comment>
<dbReference type="Gene3D" id="3.20.20.70">
    <property type="entry name" value="Aldolase class I"/>
    <property type="match status" value="1"/>
</dbReference>
<dbReference type="InterPro" id="IPR004136">
    <property type="entry name" value="NMO"/>
</dbReference>
<keyword evidence="14" id="KW-1185">Reference proteome</keyword>
<keyword evidence="10" id="KW-0503">Monooxygenase</keyword>
<dbReference type="Pfam" id="PF03060">
    <property type="entry name" value="NMO"/>
    <property type="match status" value="1"/>
</dbReference>
<comment type="catalytic activity">
    <reaction evidence="12">
        <text>3 propionate 3-nitronate + 3 O2 + H2O = 3 3-oxopropanoate + 2 nitrate + nitrite + H2O2 + 3 H(+)</text>
        <dbReference type="Rhea" id="RHEA:57332"/>
        <dbReference type="ChEBI" id="CHEBI:15377"/>
        <dbReference type="ChEBI" id="CHEBI:15378"/>
        <dbReference type="ChEBI" id="CHEBI:15379"/>
        <dbReference type="ChEBI" id="CHEBI:16240"/>
        <dbReference type="ChEBI" id="CHEBI:16301"/>
        <dbReference type="ChEBI" id="CHEBI:17632"/>
        <dbReference type="ChEBI" id="CHEBI:33190"/>
        <dbReference type="ChEBI" id="CHEBI:136067"/>
    </reaction>
</comment>
<dbReference type="InterPro" id="IPR013785">
    <property type="entry name" value="Aldolase_TIM"/>
</dbReference>
<evidence type="ECO:0000256" key="9">
    <source>
        <dbReference type="ARBA" id="ARBA00023002"/>
    </source>
</evidence>
<evidence type="ECO:0000313" key="13">
    <source>
        <dbReference type="EMBL" id="KZE68977.1"/>
    </source>
</evidence>
<evidence type="ECO:0000256" key="11">
    <source>
        <dbReference type="ARBA" id="ARBA00031155"/>
    </source>
</evidence>
<dbReference type="GO" id="GO:0009636">
    <property type="term" value="P:response to toxic substance"/>
    <property type="evidence" value="ECO:0007669"/>
    <property type="project" value="UniProtKB-KW"/>
</dbReference>
<evidence type="ECO:0000256" key="8">
    <source>
        <dbReference type="ARBA" id="ARBA00022741"/>
    </source>
</evidence>
<dbReference type="GO" id="GO:0018580">
    <property type="term" value="F:nitronate monooxygenase activity"/>
    <property type="evidence" value="ECO:0007669"/>
    <property type="project" value="InterPro"/>
</dbReference>
<dbReference type="PANTHER" id="PTHR42747:SF3">
    <property type="entry name" value="NITRONATE MONOOXYGENASE-RELATED"/>
    <property type="match status" value="1"/>
</dbReference>
<dbReference type="SUPFAM" id="SSF51412">
    <property type="entry name" value="Inosine monophosphate dehydrogenase (IMPDH)"/>
    <property type="match status" value="1"/>
</dbReference>
<comment type="cofactor">
    <cofactor evidence="1">
        <name>FMN</name>
        <dbReference type="ChEBI" id="CHEBI:58210"/>
    </cofactor>
</comment>
<evidence type="ECO:0000313" key="14">
    <source>
        <dbReference type="Proteomes" id="UP000076567"/>
    </source>
</evidence>
<name>A0A163SFT7_9BACL</name>
<accession>A0A163SFT7</accession>
<evidence type="ECO:0000256" key="2">
    <source>
        <dbReference type="ARBA" id="ARBA00003535"/>
    </source>
</evidence>
<keyword evidence="5" id="KW-0216">Detoxification</keyword>
<dbReference type="CDD" id="cd04730">
    <property type="entry name" value="NPD_like"/>
    <property type="match status" value="1"/>
</dbReference>
<keyword evidence="7" id="KW-0288">FMN</keyword>
<comment type="caution">
    <text evidence="13">The sequence shown here is derived from an EMBL/GenBank/DDBJ whole genome shotgun (WGS) entry which is preliminary data.</text>
</comment>
<dbReference type="RefSeq" id="WP_066236324.1">
    <property type="nucleotide sequence ID" value="NZ_LRFC01000001.1"/>
</dbReference>
<dbReference type="Proteomes" id="UP000076567">
    <property type="component" value="Unassembled WGS sequence"/>
</dbReference>
<sequence>MICNMLNMKYPIIQAGMAGGPTTPELVAAVSEAGALGTLGAGYMSPQQISDAIRDIQERTDAPFAVNLFLPQQHELYEGSILNMQRHLNKYRARLGMSEVNTVPNSQDLFEQQLEIVVASGVKIVSFTFDAPKKSLVDQLHASEITVMATATTVKEAVQLELCGVDVIVAQGSEAGGHRGTFLDVHNEVCIGTMALIPQVVDAVSCPVIAAGGIMDGRGMAAGLTLGASAVQLGTAFLTVNESGANKIHRKAILASSDTDTKITKAFSGKSARGFKNEMMLELETICDEFPPYPIQHVLTSDIRKEAARQGDKEMISMWAGQASPLAQERSASELVRSLVEEFEDALRKGALKLSSPSV</sequence>
<protein>
    <recommendedName>
        <fullName evidence="4">Probable nitronate monooxygenase</fullName>
    </recommendedName>
    <alternativeName>
        <fullName evidence="11">Propionate 3-nitronate monooxygenase</fullName>
    </alternativeName>
</protein>
<evidence type="ECO:0000256" key="7">
    <source>
        <dbReference type="ARBA" id="ARBA00022643"/>
    </source>
</evidence>
<comment type="function">
    <text evidence="2">Nitronate monooxygenase that uses molecular oxygen to catalyze the oxidative denitrification of alkyl nitronates. Acts on propionate 3-nitronate (P3N), the presumed physiological substrate. Probably functions in the detoxification of P3N, a metabolic poison produced by plants and fungi as a defense mechanism.</text>
</comment>
<dbReference type="AlphaFoldDB" id="A0A163SFT7"/>
<dbReference type="FunFam" id="3.20.20.70:FF:000154">
    <property type="entry name" value="Probable nitronate monooxygenase"/>
    <property type="match status" value="1"/>
</dbReference>
<evidence type="ECO:0000256" key="12">
    <source>
        <dbReference type="ARBA" id="ARBA00049401"/>
    </source>
</evidence>
<proteinExistence type="inferred from homology"/>
<evidence type="ECO:0000256" key="6">
    <source>
        <dbReference type="ARBA" id="ARBA00022630"/>
    </source>
</evidence>
<keyword evidence="8" id="KW-0547">Nucleotide-binding</keyword>
<evidence type="ECO:0000256" key="10">
    <source>
        <dbReference type="ARBA" id="ARBA00023033"/>
    </source>
</evidence>
<dbReference type="GO" id="GO:0000166">
    <property type="term" value="F:nucleotide binding"/>
    <property type="evidence" value="ECO:0007669"/>
    <property type="project" value="UniProtKB-KW"/>
</dbReference>
<gene>
    <name evidence="13" type="ORF">AWM68_01545</name>
</gene>
<keyword evidence="9" id="KW-0560">Oxidoreductase</keyword>
<evidence type="ECO:0000256" key="5">
    <source>
        <dbReference type="ARBA" id="ARBA00022575"/>
    </source>
</evidence>